<organism evidence="1 2">
    <name type="scientific">Kitasatospora phosalacinea</name>
    <dbReference type="NCBI Taxonomy" id="2065"/>
    <lineage>
        <taxon>Bacteria</taxon>
        <taxon>Bacillati</taxon>
        <taxon>Actinomycetota</taxon>
        <taxon>Actinomycetes</taxon>
        <taxon>Kitasatosporales</taxon>
        <taxon>Streptomycetaceae</taxon>
        <taxon>Kitasatospora</taxon>
    </lineage>
</organism>
<sequence length="310" mass="33479">MREVFAEKVQVAPYESDELFRHLLRSHPGVVVSAGALLSAAPHASRVWLPPLVRLLTHARKAGLPVLLHGAEQSRAVRAEYKRRGLQQLWTEELEEDERPEQASRGWGAVTVVLPEEAAEVVVPVPGLLTSVCGRVIGAPQHPVPTSPLTQAMLVLAVAGRTMEEIAQRSFYAPGAVSAALYSVAASRGCRRPAHLVCHDVLDGYLDPAIAVRAAVALPRDPRPDDLDVLIAGIDRPQAEAARRLSLTRNVANDRRDAALKALGARTPVQAVAIGLAIRAIPEDAVPLRDAYLKPNRTTRRLTGLVDALH</sequence>
<comment type="caution">
    <text evidence="1">The sequence shown here is derived from an EMBL/GenBank/DDBJ whole genome shotgun (WGS) entry which is preliminary data.</text>
</comment>
<dbReference type="AlphaFoldDB" id="A0A9W6UT34"/>
<name>A0A9W6UT34_9ACTN</name>
<dbReference type="Proteomes" id="UP001165143">
    <property type="component" value="Unassembled WGS sequence"/>
</dbReference>
<protein>
    <submittedName>
        <fullName evidence="1">Uncharacterized protein</fullName>
    </submittedName>
</protein>
<dbReference type="RefSeq" id="WP_033254552.1">
    <property type="nucleotide sequence ID" value="NZ_BSRX01000058.1"/>
</dbReference>
<evidence type="ECO:0000313" key="2">
    <source>
        <dbReference type="Proteomes" id="UP001165143"/>
    </source>
</evidence>
<reference evidence="1" key="1">
    <citation type="submission" date="2023-02" db="EMBL/GenBank/DDBJ databases">
        <title>Kitasatospora phosalacinea NBRC 14362.</title>
        <authorList>
            <person name="Ichikawa N."/>
            <person name="Sato H."/>
            <person name="Tonouchi N."/>
        </authorList>
    </citation>
    <scope>NUCLEOTIDE SEQUENCE</scope>
    <source>
        <strain evidence="1">NBRC 14362</strain>
    </source>
</reference>
<dbReference type="OrthoDB" id="4355904at2"/>
<evidence type="ECO:0000313" key="1">
    <source>
        <dbReference type="EMBL" id="GLW58752.1"/>
    </source>
</evidence>
<accession>A0A9W6UT34</accession>
<dbReference type="EMBL" id="BSRX01000058">
    <property type="protein sequence ID" value="GLW58752.1"/>
    <property type="molecule type" value="Genomic_DNA"/>
</dbReference>
<proteinExistence type="predicted"/>
<gene>
    <name evidence="1" type="ORF">Kpho01_67630</name>
</gene>